<gene>
    <name evidence="1" type="ORF">VU01_11975</name>
</gene>
<sequence length="185" mass="21507">MTLPPRKNRTICVPFHKTAYSDIVKSDVDFRVYIDRITSKYTELFQLDISKGCLMKDMNYSKKLSIFIRRIKVNGISYTIRPSFIMPYVAGFTDDVMDALFFRKFDVPFWALAHVFGRNPMYWYRLENHIGRNSIVGTTIKRAELLPEHIAADETHTRILGNKCYIATTVAYDCILGGVHYSKCR</sequence>
<evidence type="ECO:0000313" key="2">
    <source>
        <dbReference type="Proteomes" id="UP000288892"/>
    </source>
</evidence>
<comment type="caution">
    <text evidence="1">The sequence shown here is derived from an EMBL/GenBank/DDBJ whole genome shotgun (WGS) entry which is preliminary data.</text>
</comment>
<reference evidence="1 2" key="1">
    <citation type="submission" date="2017-01" db="EMBL/GenBank/DDBJ databases">
        <title>The cable genome- insights into the physiology and evolution of filamentous bacteria capable of sulfide oxidation via long distance electron transfer.</title>
        <authorList>
            <person name="Schreiber L."/>
            <person name="Bjerg J.T."/>
            <person name="Boggild A."/>
            <person name="Van De Vossenberg J."/>
            <person name="Meysman F."/>
            <person name="Nielsen L.P."/>
            <person name="Schramm A."/>
            <person name="Kjeldsen K.U."/>
        </authorList>
    </citation>
    <scope>NUCLEOTIDE SEQUENCE [LARGE SCALE GENOMIC DNA]</scope>
    <source>
        <strain evidence="1">A5</strain>
    </source>
</reference>
<accession>A0A444JDL0</accession>
<name>A0A444JDL0_9BACT</name>
<dbReference type="Proteomes" id="UP000288892">
    <property type="component" value="Unassembled WGS sequence"/>
</dbReference>
<keyword evidence="2" id="KW-1185">Reference proteome</keyword>
<proteinExistence type="predicted"/>
<dbReference type="EMBL" id="MTKS01000197">
    <property type="protein sequence ID" value="RWX51161.1"/>
    <property type="molecule type" value="Genomic_DNA"/>
</dbReference>
<evidence type="ECO:0000313" key="1">
    <source>
        <dbReference type="EMBL" id="RWX51161.1"/>
    </source>
</evidence>
<organism evidence="1 2">
    <name type="scientific">Candidatus Electrothrix marina</name>
    <dbReference type="NCBI Taxonomy" id="1859130"/>
    <lineage>
        <taxon>Bacteria</taxon>
        <taxon>Pseudomonadati</taxon>
        <taxon>Thermodesulfobacteriota</taxon>
        <taxon>Desulfobulbia</taxon>
        <taxon>Desulfobulbales</taxon>
        <taxon>Desulfobulbaceae</taxon>
        <taxon>Candidatus Electrothrix</taxon>
    </lineage>
</organism>
<dbReference type="AlphaFoldDB" id="A0A444JDL0"/>
<protein>
    <submittedName>
        <fullName evidence="1">Uncharacterized protein</fullName>
    </submittedName>
</protein>